<keyword evidence="8 9" id="KW-0539">Nucleus</keyword>
<evidence type="ECO:0000256" key="6">
    <source>
        <dbReference type="ARBA" id="ARBA00023125"/>
    </source>
</evidence>
<keyword evidence="5" id="KW-0805">Transcription regulation</keyword>
<evidence type="ECO:0000256" key="1">
    <source>
        <dbReference type="ARBA" id="ARBA00004123"/>
    </source>
</evidence>
<feature type="DNA-binding region" description="Fork-head" evidence="9">
    <location>
        <begin position="132"/>
        <end position="184"/>
    </location>
</feature>
<evidence type="ECO:0000259" key="11">
    <source>
        <dbReference type="PROSITE" id="PS50039"/>
    </source>
</evidence>
<gene>
    <name evidence="12" type="primary">FOXO6</name>
    <name evidence="12" type="ORF">Ciccas_005388</name>
</gene>
<dbReference type="SMART" id="SM00339">
    <property type="entry name" value="FH"/>
    <property type="match status" value="1"/>
</dbReference>
<evidence type="ECO:0000313" key="12">
    <source>
        <dbReference type="EMBL" id="KAL3315961.1"/>
    </source>
</evidence>
<dbReference type="GO" id="GO:0005634">
    <property type="term" value="C:nucleus"/>
    <property type="evidence" value="ECO:0007669"/>
    <property type="project" value="UniProtKB-SubCell"/>
</dbReference>
<comment type="subcellular location">
    <subcellularLocation>
        <location evidence="2">Cytoplasm</location>
    </subcellularLocation>
    <subcellularLocation>
        <location evidence="1 9">Nucleus</location>
    </subcellularLocation>
</comment>
<dbReference type="EMBL" id="JBJKFK010000629">
    <property type="protein sequence ID" value="KAL3315961.1"/>
    <property type="molecule type" value="Genomic_DNA"/>
</dbReference>
<dbReference type="AlphaFoldDB" id="A0ABD2Q8R0"/>
<accession>A0ABD2Q8R0</accession>
<keyword evidence="3" id="KW-0217">Developmental protein</keyword>
<dbReference type="GO" id="GO:0005737">
    <property type="term" value="C:cytoplasm"/>
    <property type="evidence" value="ECO:0007669"/>
    <property type="project" value="UniProtKB-SubCell"/>
</dbReference>
<keyword evidence="7" id="KW-0804">Transcription</keyword>
<dbReference type="Gene3D" id="1.10.10.10">
    <property type="entry name" value="Winged helix-like DNA-binding domain superfamily/Winged helix DNA-binding domain"/>
    <property type="match status" value="1"/>
</dbReference>
<dbReference type="PANTHER" id="PTHR45767:SF2">
    <property type="entry name" value="FORKHEAD BOX PROTEIN O"/>
    <property type="match status" value="1"/>
</dbReference>
<evidence type="ECO:0000256" key="9">
    <source>
        <dbReference type="PROSITE-ProRule" id="PRU00089"/>
    </source>
</evidence>
<evidence type="ECO:0000256" key="2">
    <source>
        <dbReference type="ARBA" id="ARBA00004496"/>
    </source>
</evidence>
<dbReference type="GO" id="GO:0003677">
    <property type="term" value="F:DNA binding"/>
    <property type="evidence" value="ECO:0007669"/>
    <property type="project" value="UniProtKB-UniRule"/>
</dbReference>
<evidence type="ECO:0000256" key="10">
    <source>
        <dbReference type="SAM" id="MobiDB-lite"/>
    </source>
</evidence>
<organism evidence="12 13">
    <name type="scientific">Cichlidogyrus casuarinus</name>
    <dbReference type="NCBI Taxonomy" id="1844966"/>
    <lineage>
        <taxon>Eukaryota</taxon>
        <taxon>Metazoa</taxon>
        <taxon>Spiralia</taxon>
        <taxon>Lophotrochozoa</taxon>
        <taxon>Platyhelminthes</taxon>
        <taxon>Monogenea</taxon>
        <taxon>Monopisthocotylea</taxon>
        <taxon>Dactylogyridea</taxon>
        <taxon>Ancyrocephalidae</taxon>
        <taxon>Cichlidogyrus</taxon>
    </lineage>
</organism>
<proteinExistence type="predicted"/>
<keyword evidence="13" id="KW-1185">Reference proteome</keyword>
<name>A0ABD2Q8R0_9PLAT</name>
<keyword evidence="4" id="KW-0963">Cytoplasm</keyword>
<feature type="region of interest" description="Disordered" evidence="10">
    <location>
        <begin position="76"/>
        <end position="127"/>
    </location>
</feature>
<keyword evidence="6 9" id="KW-0238">DNA-binding</keyword>
<evidence type="ECO:0000256" key="3">
    <source>
        <dbReference type="ARBA" id="ARBA00022473"/>
    </source>
</evidence>
<dbReference type="InterPro" id="IPR001766">
    <property type="entry name" value="Fork_head_dom"/>
</dbReference>
<protein>
    <submittedName>
        <fullName evidence="12">Forkhead box O6</fullName>
    </submittedName>
</protein>
<sequence>MDGSNFRCRSQTWSSTEDQQVGFEPLPYSHLSGMLSKSTNLMMGNGHCQQGFEFQNRLADRTLDEQCYPLLREILRDSPGDSQNGPVIPESSPNGIESLHDSTQSNESPPSPRGSNSSFSKAAKKSVRKNPWGTKTYSDLITYAIESQPSRQATLQQIYDFIVENFEYFRIRNDATSSVGWKVSRSLMK</sequence>
<dbReference type="InterPro" id="IPR036388">
    <property type="entry name" value="WH-like_DNA-bd_sf"/>
</dbReference>
<dbReference type="PROSITE" id="PS50039">
    <property type="entry name" value="FORK_HEAD_3"/>
    <property type="match status" value="1"/>
</dbReference>
<evidence type="ECO:0000313" key="13">
    <source>
        <dbReference type="Proteomes" id="UP001626550"/>
    </source>
</evidence>
<comment type="caution">
    <text evidence="12">The sequence shown here is derived from an EMBL/GenBank/DDBJ whole genome shotgun (WGS) entry which is preliminary data.</text>
</comment>
<dbReference type="InterPro" id="IPR036390">
    <property type="entry name" value="WH_DNA-bd_sf"/>
</dbReference>
<dbReference type="Pfam" id="PF00250">
    <property type="entry name" value="Forkhead"/>
    <property type="match status" value="1"/>
</dbReference>
<dbReference type="SUPFAM" id="SSF46785">
    <property type="entry name" value="Winged helix' DNA-binding domain"/>
    <property type="match status" value="1"/>
</dbReference>
<feature type="compositionally biased region" description="Polar residues" evidence="10">
    <location>
        <begin position="80"/>
        <end position="108"/>
    </location>
</feature>
<evidence type="ECO:0000256" key="8">
    <source>
        <dbReference type="ARBA" id="ARBA00023242"/>
    </source>
</evidence>
<feature type="domain" description="Fork-head" evidence="11">
    <location>
        <begin position="132"/>
        <end position="184"/>
    </location>
</feature>
<dbReference type="Proteomes" id="UP001626550">
    <property type="component" value="Unassembled WGS sequence"/>
</dbReference>
<reference evidence="12 13" key="1">
    <citation type="submission" date="2024-11" db="EMBL/GenBank/DDBJ databases">
        <title>Adaptive evolution of stress response genes in parasites aligns with host niche diversity.</title>
        <authorList>
            <person name="Hahn C."/>
            <person name="Resl P."/>
        </authorList>
    </citation>
    <scope>NUCLEOTIDE SEQUENCE [LARGE SCALE GENOMIC DNA]</scope>
    <source>
        <strain evidence="12">EGGRZ-B1_66</strain>
        <tissue evidence="12">Body</tissue>
    </source>
</reference>
<dbReference type="PANTHER" id="PTHR45767">
    <property type="entry name" value="FORKHEAD BOX PROTEIN O"/>
    <property type="match status" value="1"/>
</dbReference>
<evidence type="ECO:0000256" key="7">
    <source>
        <dbReference type="ARBA" id="ARBA00023163"/>
    </source>
</evidence>
<evidence type="ECO:0000256" key="4">
    <source>
        <dbReference type="ARBA" id="ARBA00022490"/>
    </source>
</evidence>
<evidence type="ECO:0000256" key="5">
    <source>
        <dbReference type="ARBA" id="ARBA00023015"/>
    </source>
</evidence>